<proteinExistence type="predicted"/>
<reference evidence="2" key="1">
    <citation type="submission" date="2021-07" db="EMBL/GenBank/DDBJ databases">
        <title>Aureisphaera sp. CAU 1614 isolated from sea sediment.</title>
        <authorList>
            <person name="Kim W."/>
        </authorList>
    </citation>
    <scope>NUCLEOTIDE SEQUENCE</scope>
    <source>
        <strain evidence="2">CAU 1614</strain>
    </source>
</reference>
<keyword evidence="3" id="KW-1185">Reference proteome</keyword>
<sequence length="89" mass="9785">MKHIIEIQNLKCGGCAKTIENNLRQIDNLELINIEIETGSITFKTTSEDALSLAERKLQEIGYPIVGEKNSVVTKAKSFVSCATGKMSK</sequence>
<name>A0A9X1FMI0_9FLAO</name>
<dbReference type="GO" id="GO:0046872">
    <property type="term" value="F:metal ion binding"/>
    <property type="evidence" value="ECO:0007669"/>
    <property type="project" value="InterPro"/>
</dbReference>
<evidence type="ECO:0000313" key="3">
    <source>
        <dbReference type="Proteomes" id="UP001138686"/>
    </source>
</evidence>
<dbReference type="Pfam" id="PF00403">
    <property type="entry name" value="HMA"/>
    <property type="match status" value="1"/>
</dbReference>
<dbReference type="EMBL" id="JAHWDP010000001">
    <property type="protein sequence ID" value="MBW2937206.1"/>
    <property type="molecule type" value="Genomic_DNA"/>
</dbReference>
<accession>A0A9X1FMI0</accession>
<dbReference type="AlphaFoldDB" id="A0A9X1FMI0"/>
<dbReference type="Proteomes" id="UP001138686">
    <property type="component" value="Unassembled WGS sequence"/>
</dbReference>
<evidence type="ECO:0000259" key="1">
    <source>
        <dbReference type="PROSITE" id="PS50846"/>
    </source>
</evidence>
<dbReference type="RefSeq" id="WP_219051428.1">
    <property type="nucleotide sequence ID" value="NZ_JAHWDP010000001.1"/>
</dbReference>
<dbReference type="InterPro" id="IPR006121">
    <property type="entry name" value="HMA_dom"/>
</dbReference>
<dbReference type="PROSITE" id="PS50846">
    <property type="entry name" value="HMA_2"/>
    <property type="match status" value="1"/>
</dbReference>
<comment type="caution">
    <text evidence="2">The sequence shown here is derived from an EMBL/GenBank/DDBJ whole genome shotgun (WGS) entry which is preliminary data.</text>
</comment>
<feature type="domain" description="HMA" evidence="1">
    <location>
        <begin position="1"/>
        <end position="66"/>
    </location>
</feature>
<dbReference type="CDD" id="cd00371">
    <property type="entry name" value="HMA"/>
    <property type="match status" value="1"/>
</dbReference>
<evidence type="ECO:0000313" key="2">
    <source>
        <dbReference type="EMBL" id="MBW2937206.1"/>
    </source>
</evidence>
<gene>
    <name evidence="2" type="ORF">KXJ69_03760</name>
</gene>
<protein>
    <submittedName>
        <fullName evidence="2">Heavy-metal-associated domain-containing protein</fullName>
    </submittedName>
</protein>
<organism evidence="2 3">
    <name type="scientific">Halomarinibacterium sedimenti</name>
    <dbReference type="NCBI Taxonomy" id="2857106"/>
    <lineage>
        <taxon>Bacteria</taxon>
        <taxon>Pseudomonadati</taxon>
        <taxon>Bacteroidota</taxon>
        <taxon>Flavobacteriia</taxon>
        <taxon>Flavobacteriales</taxon>
        <taxon>Flavobacteriaceae</taxon>
        <taxon>Halomarinibacterium</taxon>
    </lineage>
</organism>